<reference evidence="1 2" key="1">
    <citation type="submission" date="2021-01" db="EMBL/GenBank/DDBJ databases">
        <title>Genomic Encyclopedia of Type Strains, Phase IV (KMG-IV): sequencing the most valuable type-strain genomes for metagenomic binning, comparative biology and taxonomic classification.</title>
        <authorList>
            <person name="Goeker M."/>
        </authorList>
    </citation>
    <scope>NUCLEOTIDE SEQUENCE [LARGE SCALE GENOMIC DNA]</scope>
    <source>
        <strain evidence="1 2">DSM 23711</strain>
    </source>
</reference>
<gene>
    <name evidence="1" type="ORF">JOC48_002695</name>
</gene>
<evidence type="ECO:0000313" key="2">
    <source>
        <dbReference type="Proteomes" id="UP001296943"/>
    </source>
</evidence>
<accession>A0ABS2N246</accession>
<proteinExistence type="predicted"/>
<organism evidence="1 2">
    <name type="scientific">Aquibacillus albus</name>
    <dbReference type="NCBI Taxonomy" id="1168171"/>
    <lineage>
        <taxon>Bacteria</taxon>
        <taxon>Bacillati</taxon>
        <taxon>Bacillota</taxon>
        <taxon>Bacilli</taxon>
        <taxon>Bacillales</taxon>
        <taxon>Bacillaceae</taxon>
        <taxon>Aquibacillus</taxon>
    </lineage>
</organism>
<comment type="caution">
    <text evidence="1">The sequence shown here is derived from an EMBL/GenBank/DDBJ whole genome shotgun (WGS) entry which is preliminary data.</text>
</comment>
<dbReference type="EMBL" id="JAFBDR010000015">
    <property type="protein sequence ID" value="MBM7572192.1"/>
    <property type="molecule type" value="Genomic_DNA"/>
</dbReference>
<dbReference type="Proteomes" id="UP001296943">
    <property type="component" value="Unassembled WGS sequence"/>
</dbReference>
<sequence>MLKQIVVIAFLLLVIGISAMFWMKEYSSAQLVGPINVKEEKGDFILHVRVDNMENGVEVLSSLEYSGKDSVTLNHRTPLTAVSFHVERNDFTGSPVSKQMDPGDIYHPQPPVTFTSLGKGTYRLYIHSQFFVKGKPINITTEKEIIME</sequence>
<evidence type="ECO:0000313" key="1">
    <source>
        <dbReference type="EMBL" id="MBM7572192.1"/>
    </source>
</evidence>
<protein>
    <recommendedName>
        <fullName evidence="3">YtkA-like domain-containing protein</fullName>
    </recommendedName>
</protein>
<dbReference type="RefSeq" id="WP_204500433.1">
    <property type="nucleotide sequence ID" value="NZ_JAFBDR010000015.1"/>
</dbReference>
<evidence type="ECO:0008006" key="3">
    <source>
        <dbReference type="Google" id="ProtNLM"/>
    </source>
</evidence>
<keyword evidence="2" id="KW-1185">Reference proteome</keyword>
<name>A0ABS2N246_9BACI</name>